<dbReference type="Proteomes" id="UP000094243">
    <property type="component" value="Unassembled WGS sequence"/>
</dbReference>
<evidence type="ECO:0000313" key="10">
    <source>
        <dbReference type="Proteomes" id="UP000094243"/>
    </source>
</evidence>
<keyword evidence="5 7" id="KW-1133">Transmembrane helix</keyword>
<name>A0A1E3S022_9MYCO</name>
<dbReference type="RefSeq" id="WP_069404148.1">
    <property type="nucleotide sequence ID" value="NZ_MIGZ01000018.1"/>
</dbReference>
<evidence type="ECO:0000259" key="8">
    <source>
        <dbReference type="Pfam" id="PF11203"/>
    </source>
</evidence>
<evidence type="ECO:0000256" key="3">
    <source>
        <dbReference type="ARBA" id="ARBA00022475"/>
    </source>
</evidence>
<dbReference type="AlphaFoldDB" id="A0A1E3S022"/>
<evidence type="ECO:0000256" key="6">
    <source>
        <dbReference type="ARBA" id="ARBA00023136"/>
    </source>
</evidence>
<feature type="transmembrane region" description="Helical" evidence="7">
    <location>
        <begin position="28"/>
        <end position="45"/>
    </location>
</feature>
<accession>A0A1E3S022</accession>
<keyword evidence="4 7" id="KW-0812">Transmembrane</keyword>
<dbReference type="EMBL" id="MIGZ01000018">
    <property type="protein sequence ID" value="ODQ95459.1"/>
    <property type="molecule type" value="Genomic_DNA"/>
</dbReference>
<dbReference type="InterPro" id="IPR050051">
    <property type="entry name" value="EccE_dom"/>
</dbReference>
<evidence type="ECO:0000313" key="9">
    <source>
        <dbReference type="EMBL" id="ODQ95459.1"/>
    </source>
</evidence>
<evidence type="ECO:0000256" key="1">
    <source>
        <dbReference type="ARBA" id="ARBA00004236"/>
    </source>
</evidence>
<keyword evidence="6 7" id="KW-0472">Membrane</keyword>
<evidence type="ECO:0000256" key="2">
    <source>
        <dbReference type="ARBA" id="ARBA00007759"/>
    </source>
</evidence>
<dbReference type="Pfam" id="PF11203">
    <property type="entry name" value="EccE"/>
    <property type="match status" value="1"/>
</dbReference>
<organism evidence="9 10">
    <name type="scientific">Mycolicibacterium holsaticum</name>
    <dbReference type="NCBI Taxonomy" id="152142"/>
    <lineage>
        <taxon>Bacteria</taxon>
        <taxon>Bacillati</taxon>
        <taxon>Actinomycetota</taxon>
        <taxon>Actinomycetes</taxon>
        <taxon>Mycobacteriales</taxon>
        <taxon>Mycobacteriaceae</taxon>
        <taxon>Mycolicibacterium</taxon>
    </lineage>
</organism>
<keyword evidence="10" id="KW-1185">Reference proteome</keyword>
<evidence type="ECO:0000256" key="7">
    <source>
        <dbReference type="SAM" id="Phobius"/>
    </source>
</evidence>
<protein>
    <submittedName>
        <fullName evidence="9">Type VII secretion protein EccE</fullName>
    </submittedName>
</protein>
<sequence length="548" mass="59010">MTVLDDQIPGPTAGFTDVMRRWRLDLRLKLVVVAELIAATILAIASPVPWWVVPVVLLAVLLAATVSYNGATAAGWLVRAIRFGYFRRFEGARRDRARIPETFTVDMPGAGPIGMIWDGQYAVTMIALHGRPFSPTVLVPAGAETVDTIPLQAIESRLRQFAGLELHSVDVVQVGSRVAGDGGYTPKYAEIVGDRAAVGDRRTWLVLRLCPQACLAAMLYRGDAAAAAAAATERVRQAVLRSGCRAVTSTEPQLRATIEALLNNTDLDRVQENWSNLDADADYVTTYRIAGRDLNTKLINDLWTVRAHRTVTTVRLFGDATGRTRVAGLVRFHTDIPMPNPPLLALQPVSGQAFDSLLASLPLGDRALRLEMSPRPLGDGADLKIPVGPSGPLFGMTVTGVPFLMPLTDPLRATRVSLSADLSVAIPLLLRTSAAGAVILIHTDRPAVWQPLCDNDYRISLASDRDPVRPPTVIVADGEGLALTAGERGHSLVTLGPVDPDADVTIVQESPDELVVGTPAVRGVRLSVMRPRNEAQFLTHLHAGVMQP</sequence>
<dbReference type="NCBIfam" id="TIGR03923">
    <property type="entry name" value="T7SS_EccE"/>
    <property type="match status" value="1"/>
</dbReference>
<dbReference type="InterPro" id="IPR021368">
    <property type="entry name" value="T7SS_EccE"/>
</dbReference>
<gene>
    <name evidence="9" type="ORF">BHQ17_05120</name>
</gene>
<proteinExistence type="inferred from homology"/>
<dbReference type="OrthoDB" id="4152590at2"/>
<dbReference type="GO" id="GO:0005886">
    <property type="term" value="C:plasma membrane"/>
    <property type="evidence" value="ECO:0007669"/>
    <property type="project" value="UniProtKB-SubCell"/>
</dbReference>
<keyword evidence="3" id="KW-1003">Cell membrane</keyword>
<evidence type="ECO:0000256" key="5">
    <source>
        <dbReference type="ARBA" id="ARBA00022989"/>
    </source>
</evidence>
<comment type="subcellular location">
    <subcellularLocation>
        <location evidence="1">Cell membrane</location>
    </subcellularLocation>
</comment>
<feature type="domain" description="Type VII secretion system protein EccE" evidence="8">
    <location>
        <begin position="197"/>
        <end position="289"/>
    </location>
</feature>
<comment type="caution">
    <text evidence="9">The sequence shown here is derived from an EMBL/GenBank/DDBJ whole genome shotgun (WGS) entry which is preliminary data.</text>
</comment>
<reference evidence="10" key="1">
    <citation type="submission" date="2016-09" db="EMBL/GenBank/DDBJ databases">
        <authorList>
            <person name="Greninger A.L."/>
            <person name="Jerome K.R."/>
            <person name="Mcnair B."/>
            <person name="Wallis C."/>
            <person name="Fang F."/>
        </authorList>
    </citation>
    <scope>NUCLEOTIDE SEQUENCE [LARGE SCALE GENOMIC DNA]</scope>
    <source>
        <strain evidence="10">M7</strain>
    </source>
</reference>
<comment type="similarity">
    <text evidence="2">Belongs to the EccE family.</text>
</comment>
<evidence type="ECO:0000256" key="4">
    <source>
        <dbReference type="ARBA" id="ARBA00022692"/>
    </source>
</evidence>
<feature type="transmembrane region" description="Helical" evidence="7">
    <location>
        <begin position="51"/>
        <end position="78"/>
    </location>
</feature>